<evidence type="ECO:0000313" key="2">
    <source>
        <dbReference type="Proteomes" id="UP000553980"/>
    </source>
</evidence>
<comment type="caution">
    <text evidence="1">The sequence shown here is derived from an EMBL/GenBank/DDBJ whole genome shotgun (WGS) entry which is preliminary data.</text>
</comment>
<sequence length="153" mass="16404">MALHRETKKLPPAALHFIPAPKGCRPIVPGPSTIIETAMGAARSAEGNNVMATIGTFSRTDNGFAGSVKTLNLNVKSVKFIPAEGETENGPDFRVFAGATEFGAAWKKQSVQGNSYLSVKLDDPSFPSPIYASLVEADNEELALIWSRRRATN</sequence>
<dbReference type="AlphaFoldDB" id="A0AB34YYH8"/>
<dbReference type="Proteomes" id="UP000553980">
    <property type="component" value="Unassembled WGS sequence"/>
</dbReference>
<keyword evidence="2" id="KW-1185">Reference proteome</keyword>
<evidence type="ECO:0000313" key="1">
    <source>
        <dbReference type="EMBL" id="MBB4096211.1"/>
    </source>
</evidence>
<accession>A0AB34YYH8</accession>
<dbReference type="InterPro" id="IPR007948">
    <property type="entry name" value="DUF736"/>
</dbReference>
<dbReference type="Pfam" id="PF05284">
    <property type="entry name" value="DUF736"/>
    <property type="match status" value="1"/>
</dbReference>
<proteinExistence type="predicted"/>
<name>A0AB34YYH8_9HYPH</name>
<reference evidence="1 2" key="1">
    <citation type="submission" date="2020-08" db="EMBL/GenBank/DDBJ databases">
        <title>Genomic Encyclopedia of Type Strains, Phase IV (KMG-IV): sequencing the most valuable type-strain genomes for metagenomic binning, comparative biology and taxonomic classification.</title>
        <authorList>
            <person name="Goeker M."/>
        </authorList>
    </citation>
    <scope>NUCLEOTIDE SEQUENCE [LARGE SCALE GENOMIC DNA]</scope>
    <source>
        <strain evidence="1 2">DSM 23868</strain>
    </source>
</reference>
<organism evidence="1 2">
    <name type="scientific">Brucella pecoris</name>
    <dbReference type="NCBI Taxonomy" id="867683"/>
    <lineage>
        <taxon>Bacteria</taxon>
        <taxon>Pseudomonadati</taxon>
        <taxon>Pseudomonadota</taxon>
        <taxon>Alphaproteobacteria</taxon>
        <taxon>Hyphomicrobiales</taxon>
        <taxon>Brucellaceae</taxon>
        <taxon>Brucella/Ochrobactrum group</taxon>
        <taxon>Brucella</taxon>
    </lineage>
</organism>
<dbReference type="EMBL" id="JACIEX010000022">
    <property type="protein sequence ID" value="MBB4096211.1"/>
    <property type="molecule type" value="Genomic_DNA"/>
</dbReference>
<protein>
    <submittedName>
        <fullName evidence="1">Uncharacterized protein (DUF736 family)</fullName>
    </submittedName>
</protein>
<gene>
    <name evidence="1" type="ORF">GGQ79_004769</name>
</gene>